<organism evidence="2 3">
    <name type="scientific">Berkelbacteria bacterium GW2011_GWA1_36_9</name>
    <dbReference type="NCBI Taxonomy" id="1618331"/>
    <lineage>
        <taxon>Bacteria</taxon>
        <taxon>Candidatus Berkelbacteria</taxon>
    </lineage>
</organism>
<keyword evidence="1" id="KW-0812">Transmembrane</keyword>
<name>A0A0G0IRZ6_9BACT</name>
<accession>A0A0G0IRZ6</accession>
<feature type="transmembrane region" description="Helical" evidence="1">
    <location>
        <begin position="117"/>
        <end position="137"/>
    </location>
</feature>
<protein>
    <submittedName>
        <fullName evidence="2">Glycosyl transferase family 2</fullName>
    </submittedName>
</protein>
<keyword evidence="1" id="KW-1133">Transmembrane helix</keyword>
<evidence type="ECO:0000256" key="1">
    <source>
        <dbReference type="SAM" id="Phobius"/>
    </source>
</evidence>
<dbReference type="PATRIC" id="fig|1618331.3.peg.201"/>
<gene>
    <name evidence="2" type="ORF">US31_C0002G0121</name>
</gene>
<comment type="caution">
    <text evidence="2">The sequence shown here is derived from an EMBL/GenBank/DDBJ whole genome shotgun (WGS) entry which is preliminary data.</text>
</comment>
<sequence>MKEVMDTKNYWQKRHSRTDISTVGFIGFGITYNFWMYKIKSIVFKSTIKIQKVFFAIPLMLTKMFFWRLKEKYIIRDFHPLVLFYFFGILMGLISIFLFVRIIYLWPIYGFVPSTSFLAWMLSIITSLQFTMFAMWFDMDYNKDLKGK</sequence>
<feature type="transmembrane region" description="Helical" evidence="1">
    <location>
        <begin position="20"/>
        <end position="38"/>
    </location>
</feature>
<dbReference type="EMBL" id="LBSM01000002">
    <property type="protein sequence ID" value="KKQ18776.1"/>
    <property type="molecule type" value="Genomic_DNA"/>
</dbReference>
<dbReference type="Proteomes" id="UP000034508">
    <property type="component" value="Unassembled WGS sequence"/>
</dbReference>
<proteinExistence type="predicted"/>
<reference evidence="2 3" key="1">
    <citation type="journal article" date="2015" name="Nature">
        <title>rRNA introns, odd ribosomes, and small enigmatic genomes across a large radiation of phyla.</title>
        <authorList>
            <person name="Brown C.T."/>
            <person name="Hug L.A."/>
            <person name="Thomas B.C."/>
            <person name="Sharon I."/>
            <person name="Castelle C.J."/>
            <person name="Singh A."/>
            <person name="Wilkins M.J."/>
            <person name="Williams K.H."/>
            <person name="Banfield J.F."/>
        </authorList>
    </citation>
    <scope>NUCLEOTIDE SEQUENCE [LARGE SCALE GENOMIC DNA]</scope>
</reference>
<keyword evidence="1" id="KW-0472">Membrane</keyword>
<evidence type="ECO:0000313" key="3">
    <source>
        <dbReference type="Proteomes" id="UP000034508"/>
    </source>
</evidence>
<dbReference type="AlphaFoldDB" id="A0A0G0IRZ6"/>
<dbReference type="GO" id="GO:0016740">
    <property type="term" value="F:transferase activity"/>
    <property type="evidence" value="ECO:0007669"/>
    <property type="project" value="UniProtKB-KW"/>
</dbReference>
<feature type="transmembrane region" description="Helical" evidence="1">
    <location>
        <begin position="50"/>
        <end position="69"/>
    </location>
</feature>
<evidence type="ECO:0000313" key="2">
    <source>
        <dbReference type="EMBL" id="KKQ18776.1"/>
    </source>
</evidence>
<keyword evidence="2" id="KW-0808">Transferase</keyword>
<feature type="transmembrane region" description="Helical" evidence="1">
    <location>
        <begin position="81"/>
        <end position="105"/>
    </location>
</feature>